<dbReference type="EMBL" id="JBHSDP010000013">
    <property type="protein sequence ID" value="MFC4328467.1"/>
    <property type="molecule type" value="Genomic_DNA"/>
</dbReference>
<accession>A0ABV8TCY7</accession>
<organism evidence="1 2">
    <name type="scientific">Streptomyces andamanensis</name>
    <dbReference type="NCBI Taxonomy" id="1565035"/>
    <lineage>
        <taxon>Bacteria</taxon>
        <taxon>Bacillati</taxon>
        <taxon>Actinomycetota</taxon>
        <taxon>Actinomycetes</taxon>
        <taxon>Kitasatosporales</taxon>
        <taxon>Streptomycetaceae</taxon>
        <taxon>Streptomyces</taxon>
    </lineage>
</organism>
<protein>
    <submittedName>
        <fullName evidence="1">Uncharacterized protein</fullName>
    </submittedName>
</protein>
<dbReference type="RefSeq" id="WP_381738706.1">
    <property type="nucleotide sequence ID" value="NZ_JBHSDP010000013.1"/>
</dbReference>
<evidence type="ECO:0000313" key="1">
    <source>
        <dbReference type="EMBL" id="MFC4328467.1"/>
    </source>
</evidence>
<sequence length="70" mass="7345">MLFSFRVDLLPHSAAFLAVVVLGIVLVRSQGDPAAAEWMEAVCPLLAGWGIASVTSRPPTDRRHGTAGAS</sequence>
<reference evidence="2" key="1">
    <citation type="journal article" date="2019" name="Int. J. Syst. Evol. Microbiol.">
        <title>The Global Catalogue of Microorganisms (GCM) 10K type strain sequencing project: providing services to taxonomists for standard genome sequencing and annotation.</title>
        <authorList>
            <consortium name="The Broad Institute Genomics Platform"/>
            <consortium name="The Broad Institute Genome Sequencing Center for Infectious Disease"/>
            <person name="Wu L."/>
            <person name="Ma J."/>
        </authorList>
    </citation>
    <scope>NUCLEOTIDE SEQUENCE [LARGE SCALE GENOMIC DNA]</scope>
    <source>
        <strain evidence="2">PCU 347</strain>
    </source>
</reference>
<gene>
    <name evidence="1" type="ORF">ACFPC0_11575</name>
</gene>
<dbReference type="Proteomes" id="UP001595824">
    <property type="component" value="Unassembled WGS sequence"/>
</dbReference>
<name>A0ABV8TCY7_9ACTN</name>
<comment type="caution">
    <text evidence="1">The sequence shown here is derived from an EMBL/GenBank/DDBJ whole genome shotgun (WGS) entry which is preliminary data.</text>
</comment>
<keyword evidence="2" id="KW-1185">Reference proteome</keyword>
<evidence type="ECO:0000313" key="2">
    <source>
        <dbReference type="Proteomes" id="UP001595824"/>
    </source>
</evidence>
<proteinExistence type="predicted"/>